<feature type="compositionally biased region" description="Polar residues" evidence="1">
    <location>
        <begin position="2223"/>
        <end position="2242"/>
    </location>
</feature>
<proteinExistence type="predicted"/>
<feature type="region of interest" description="Disordered" evidence="1">
    <location>
        <begin position="1741"/>
        <end position="1772"/>
    </location>
</feature>
<gene>
    <name evidence="2" type="ORF">GSLYS_00007587001</name>
</gene>
<accession>A0AAV2HJG5</accession>
<feature type="region of interest" description="Disordered" evidence="1">
    <location>
        <begin position="208"/>
        <end position="260"/>
    </location>
</feature>
<feature type="compositionally biased region" description="Polar residues" evidence="1">
    <location>
        <begin position="1992"/>
        <end position="2004"/>
    </location>
</feature>
<feature type="region of interest" description="Disordered" evidence="1">
    <location>
        <begin position="1179"/>
        <end position="1314"/>
    </location>
</feature>
<reference evidence="2 3" key="1">
    <citation type="submission" date="2024-04" db="EMBL/GenBank/DDBJ databases">
        <authorList>
            <consortium name="Genoscope - CEA"/>
            <person name="William W."/>
        </authorList>
    </citation>
    <scope>NUCLEOTIDE SEQUENCE [LARGE SCALE GENOMIC DNA]</scope>
</reference>
<evidence type="ECO:0000256" key="1">
    <source>
        <dbReference type="SAM" id="MobiDB-lite"/>
    </source>
</evidence>
<feature type="compositionally biased region" description="Polar residues" evidence="1">
    <location>
        <begin position="1599"/>
        <end position="1610"/>
    </location>
</feature>
<feature type="compositionally biased region" description="Basic residues" evidence="1">
    <location>
        <begin position="350"/>
        <end position="367"/>
    </location>
</feature>
<feature type="region of interest" description="Disordered" evidence="1">
    <location>
        <begin position="125"/>
        <end position="151"/>
    </location>
</feature>
<dbReference type="Proteomes" id="UP001497497">
    <property type="component" value="Unassembled WGS sequence"/>
</dbReference>
<feature type="compositionally biased region" description="Polar residues" evidence="1">
    <location>
        <begin position="1275"/>
        <end position="1284"/>
    </location>
</feature>
<feature type="region of interest" description="Disordered" evidence="1">
    <location>
        <begin position="2298"/>
        <end position="2326"/>
    </location>
</feature>
<feature type="region of interest" description="Disordered" evidence="1">
    <location>
        <begin position="1407"/>
        <end position="1500"/>
    </location>
</feature>
<sequence length="2400" mass="268942">MLLFAFMTLCYVRLKRRSQLNNRHVGLEAGGQVGHPQTSLESSGQNGLGVPTTNVNASYRSQEGGGGDRHVRCQASTVNQSASCSSDANYVRDLKDSRVIPSLASLANTAPVGIQGVLDQTGGHVHRGYTMDSPKRRARSKTDNRSISRGKSLSIKKSRIFSKWSFGAIKKRISTIKRQGKQTPSSNDQSHTLNARQGSAVHLRNTAAQTGTQHTFHQTKLKEASHKVQQTDPRNEASFRVVPDNDSHKLPPDNASPKRLNSVLVSTSLHKRSLAYNRDNQEKGMGSFNAITQNGNGRIKIKTDWSAFLTSVEEKLHKNPQQQKKSPKKSSPQRNASCQVMKDPATSTLRKIKKRGPISHGTKSRGRVQKVEVLKPNPKTSIHNAEIPKLVEAIKRSQPTDFGGEVTMGSYTIKKTTEPVLSSLTGHGAFSSYAKDGQNIFSPTIDARPDHPSVEHGDVSDEKDSILKEYRTYTRDSKPRSPLDNRQKLTLTEKFSRGATGYTQGPAHENIGRHNTKFLIERGQTSSNEINSLNGKSLGMVWKQQPEKNRGTHHDSFHKDLCKVDLSKYEYFTFKEVKLPSRGGESKPLTECREKARVHYGKYTNVDRQQPHLNEISKELYQEKLNAKDKAVHTLDFHGPIFGSANERVKVPTQPPNDNVKFGNNRDQLQFIASSNPCLQRTLDATQNIHKPSPTYLHHKTTVRGGDVSEVPSHPVTSNSKKPHDNVCHLQRERALKRLEENVTKMTPSKSQNLQFICVPHEKINNTAEVLSNQEHGTFEYKPLCKHAVENRSGKKHVTQDRRVETLNSDRHSEFSQNKPIAFTGLENPEQKNNKSKRGDNTVSSSFTIKPDYENMDTGSVVENFLAPNPRNANARDTNNEKECDEAPSLRTAIGFENFKSGNKTNQAAPFSFTPVGQSDTKSHVDQGTLQHRVKYHPDQTLHPIAESGDFTHLTKAGAVHSHDKSIVSVASTSDSEVTPGCFHIGHCYIKDEGSSRWTCEPSEALSDHVTKRAIFVQEENKHNKHRAEKLPQFCGDEENVKIAYQKIEVHRKENRRNKCQGYPVKKSKSLISVGQMVSELTSQSHQKFNPGHSPGNKTSSRKHTKVCKVIYVKPSHRVCRHVRVNTAPRPQPQPIFFKISNDDFLENRMVAYHEHEKKDDYVKYCKLRKVRCHRHEPYKKQLVTSSGSTSPPSGHIAYHKRNRNNCSPSRRGRFELGPKVDQQCFDDPPQQPQHNTQSDEPSSESFNNLQPNERESNQKTESDGFTTLRYIETADSSSGTTPLGVSEDNPEDDKAHRETHFPPYIDGKNMLKPNTDDTRKKWFYDLGTKGGNISSFMENNENPVNNEICLKTVKKSTENLRAFSKKKVVDMPENITHTCIIDKKTTAECSRNNKKRADCAGGNRITIGLNGGSGNRISNGLDGDSSNRKPLGLNLDPSNRIPIGLDGDSSYSDLKTEENNSHYLFGRPREKRQPSKSPPTTQSHMTQTESSNIPINIGVQTSPRLEIRPRKMLFQYKRKGYNPFPKSLRDKAKLTRKSKAIRTKYPCKNVVVQGDHDFYKNPVAQWLQDHAFVNWTHVEQNSHDKGPYNAIPSHETTRSQSSTLGTSDWASHSLQSHNVMQTITKGNINVDMRPGWSSHKTNSAVPNVRSKYAGNSVEEIQNATEHIGDCPDLPSTKEFKDKPLDCQTRTNTMFQFRGFSFDKRHDPALRNLADPTEAKAGIPCHSSSVPWSENSEDIKASMNRAPDRPSTSSTVHVNNTKDEASETSMTSSRLSELQKLCVIRPFWKNANIDEIDRRVKRALRLREELQMSRSACAQRRASAGVSIVGTSSVTGAGDVDNNAIISGGMMPEMTEETVALRDEVLCEDRNVPLTTGNDAHSFQKRFFKASKEKTRLTSMSSNGREIPLHDNKKKSPNSIHTPLNKDDKKEGVGTSISAVCRFTNVDKVGKVEKNHRLEPTVRLERSLSFHEDPVTEIENRPGKANSEHTSSRPSNSNSAQNTLKRVRTRDKNSPPTKISKVENALTSTPKLVGELVQSLPQVPLFSFVEWFIETSDPSNFVLSDHSSSSSGKDREERIFRDEVMRTEELGCLVKYHGRNLKLNQGSCVEGMPDTPSTATFAISSRTAEDQTTYDFESLTPTEGLSVEKRYGHFDVRLGEQTHQRSREVEDNSAVLHKCTLQSGDTEDAAPFLSRQGRAANLGSGYKFGENKDNVHTPFRFSMSEQNSTSTTDPSHSKSSTQDTHKTSESSVKTPTVHLAYDSYLNKKLHHPDNDTTSSAGTKTGDLSDLYNIYCNIRDNDDQNESSPKRESEWPVDSTEESVTEEVCPGVRRSQMMFSDDAKDDDADRCAPGIRHILMKLRQTKDEDDGGGPRHDRMRITLRKSSDVTGIIAKFQNENS</sequence>
<feature type="compositionally biased region" description="Low complexity" evidence="1">
    <location>
        <begin position="1185"/>
        <end position="1195"/>
    </location>
</feature>
<feature type="region of interest" description="Disordered" evidence="1">
    <location>
        <begin position="2223"/>
        <end position="2255"/>
    </location>
</feature>
<evidence type="ECO:0000313" key="2">
    <source>
        <dbReference type="EMBL" id="CAL1533627.1"/>
    </source>
</evidence>
<feature type="compositionally biased region" description="Polar residues" evidence="1">
    <location>
        <begin position="208"/>
        <end position="218"/>
    </location>
</feature>
<feature type="region of interest" description="Disordered" evidence="1">
    <location>
        <begin position="1969"/>
        <end position="2019"/>
    </location>
</feature>
<feature type="region of interest" description="Disordered" evidence="1">
    <location>
        <begin position="28"/>
        <end position="69"/>
    </location>
</feature>
<feature type="compositionally biased region" description="Basic and acidic residues" evidence="1">
    <location>
        <begin position="1253"/>
        <end position="1263"/>
    </location>
</feature>
<feature type="compositionally biased region" description="Low complexity" evidence="1">
    <location>
        <begin position="320"/>
        <end position="333"/>
    </location>
</feature>
<feature type="compositionally biased region" description="Basic and acidic residues" evidence="1">
    <location>
        <begin position="233"/>
        <end position="251"/>
    </location>
</feature>
<feature type="compositionally biased region" description="Polar residues" evidence="1">
    <location>
        <begin position="1750"/>
        <end position="1759"/>
    </location>
</feature>
<feature type="region of interest" description="Disordered" evidence="1">
    <location>
        <begin position="316"/>
        <end position="367"/>
    </location>
</feature>
<keyword evidence="3" id="KW-1185">Reference proteome</keyword>
<feature type="compositionally biased region" description="Polar residues" evidence="1">
    <location>
        <begin position="35"/>
        <end position="61"/>
    </location>
</feature>
<organism evidence="2 3">
    <name type="scientific">Lymnaea stagnalis</name>
    <name type="common">Great pond snail</name>
    <name type="synonym">Helix stagnalis</name>
    <dbReference type="NCBI Taxonomy" id="6523"/>
    <lineage>
        <taxon>Eukaryota</taxon>
        <taxon>Metazoa</taxon>
        <taxon>Spiralia</taxon>
        <taxon>Lophotrochozoa</taxon>
        <taxon>Mollusca</taxon>
        <taxon>Gastropoda</taxon>
        <taxon>Heterobranchia</taxon>
        <taxon>Euthyneura</taxon>
        <taxon>Panpulmonata</taxon>
        <taxon>Hygrophila</taxon>
        <taxon>Lymnaeoidea</taxon>
        <taxon>Lymnaeidae</taxon>
        <taxon>Lymnaea</taxon>
    </lineage>
</organism>
<feature type="compositionally biased region" description="Basic and acidic residues" evidence="1">
    <location>
        <begin position="1969"/>
        <end position="1991"/>
    </location>
</feature>
<feature type="region of interest" description="Disordered" evidence="1">
    <location>
        <begin position="1894"/>
        <end position="1932"/>
    </location>
</feature>
<feature type="region of interest" description="Disordered" evidence="1">
    <location>
        <begin position="690"/>
        <end position="724"/>
    </location>
</feature>
<evidence type="ECO:0000313" key="3">
    <source>
        <dbReference type="Proteomes" id="UP001497497"/>
    </source>
</evidence>
<feature type="region of interest" description="Disordered" evidence="1">
    <location>
        <begin position="1083"/>
        <end position="1103"/>
    </location>
</feature>
<protein>
    <submittedName>
        <fullName evidence="2">Uncharacterized protein</fullName>
    </submittedName>
</protein>
<name>A0AAV2HJG5_LYMST</name>
<feature type="compositionally biased region" description="Polar residues" evidence="1">
    <location>
        <begin position="1479"/>
        <end position="1500"/>
    </location>
</feature>
<dbReference type="EMBL" id="CAXITT010000147">
    <property type="protein sequence ID" value="CAL1533627.1"/>
    <property type="molecule type" value="Genomic_DNA"/>
</dbReference>
<feature type="region of interest" description="Disordered" evidence="1">
    <location>
        <begin position="1717"/>
        <end position="1736"/>
    </location>
</feature>
<feature type="compositionally biased region" description="Polar residues" evidence="1">
    <location>
        <begin position="1235"/>
        <end position="1252"/>
    </location>
</feature>
<comment type="caution">
    <text evidence="2">The sequence shown here is derived from an EMBL/GenBank/DDBJ whole genome shotgun (WGS) entry which is preliminary data.</text>
</comment>
<feature type="compositionally biased region" description="Basic and acidic residues" evidence="1">
    <location>
        <begin position="829"/>
        <end position="840"/>
    </location>
</feature>
<feature type="region of interest" description="Disordered" evidence="1">
    <location>
        <begin position="1584"/>
        <end position="1610"/>
    </location>
</feature>
<feature type="region of interest" description="Disordered" evidence="1">
    <location>
        <begin position="824"/>
        <end position="851"/>
    </location>
</feature>
<feature type="region of interest" description="Disordered" evidence="1">
    <location>
        <begin position="867"/>
        <end position="886"/>
    </location>
</feature>